<reference evidence="1" key="1">
    <citation type="submission" date="2019-04" db="EMBL/GenBank/DDBJ databases">
        <title>Microbes associate with the intestines of laboratory mice.</title>
        <authorList>
            <person name="Navarre W."/>
            <person name="Wong E."/>
            <person name="Huang K."/>
            <person name="Tropini C."/>
            <person name="Ng K."/>
            <person name="Yu B."/>
        </authorList>
    </citation>
    <scope>NUCLEOTIDE SEQUENCE</scope>
    <source>
        <strain evidence="1">NM04_E33</strain>
    </source>
</reference>
<sequence>MSFKSILLFLFSVMMVSICVSCSNEEEPSPSNEGSPRDWTYTGDNVKVYINGEIQTRVKELRVRSIQLSSGEESISNPIYDTTLIIKGLSNSNKTTNIQVIATLDNFSGTTTIDGHDYNVSGEYIGNPFETHYSKLCIIVRLESK</sequence>
<protein>
    <submittedName>
        <fullName evidence="1">Uncharacterized protein</fullName>
    </submittedName>
</protein>
<dbReference type="EMBL" id="SRYB01000004">
    <property type="protein sequence ID" value="TGY80087.1"/>
    <property type="molecule type" value="Genomic_DNA"/>
</dbReference>
<organism evidence="1 2">
    <name type="scientific">Lepagella muris</name>
    <dbReference type="NCBI Taxonomy" id="3032870"/>
    <lineage>
        <taxon>Bacteria</taxon>
        <taxon>Pseudomonadati</taxon>
        <taxon>Bacteroidota</taxon>
        <taxon>Bacteroidia</taxon>
        <taxon>Bacteroidales</taxon>
        <taxon>Muribaculaceae</taxon>
        <taxon>Lepagella</taxon>
    </lineage>
</organism>
<evidence type="ECO:0000313" key="2">
    <source>
        <dbReference type="Proteomes" id="UP000306319"/>
    </source>
</evidence>
<evidence type="ECO:0000313" key="1">
    <source>
        <dbReference type="EMBL" id="TGY80087.1"/>
    </source>
</evidence>
<gene>
    <name evidence="1" type="ORF">E5331_04700</name>
</gene>
<keyword evidence="2" id="KW-1185">Reference proteome</keyword>
<proteinExistence type="predicted"/>
<accession>A0AC61RLN3</accession>
<dbReference type="Proteomes" id="UP000306319">
    <property type="component" value="Unassembled WGS sequence"/>
</dbReference>
<name>A0AC61RLN3_9BACT</name>
<comment type="caution">
    <text evidence="1">The sequence shown here is derived from an EMBL/GenBank/DDBJ whole genome shotgun (WGS) entry which is preliminary data.</text>
</comment>